<organism evidence="5 6">
    <name type="scientific">Candidatus Cetobacterium colombiensis</name>
    <dbReference type="NCBI Taxonomy" id="3073100"/>
    <lineage>
        <taxon>Bacteria</taxon>
        <taxon>Fusobacteriati</taxon>
        <taxon>Fusobacteriota</taxon>
        <taxon>Fusobacteriia</taxon>
        <taxon>Fusobacteriales</taxon>
        <taxon>Fusobacteriaceae</taxon>
        <taxon>Cetobacterium</taxon>
    </lineage>
</organism>
<dbReference type="PANTHER" id="PTHR30386">
    <property type="entry name" value="MEMBRANE FUSION SUBUNIT OF EMRAB-TOLC MULTIDRUG EFFLUX PUMP"/>
    <property type="match status" value="1"/>
</dbReference>
<dbReference type="Pfam" id="PF25963">
    <property type="entry name" value="Beta-barrel_AAEA"/>
    <property type="match status" value="1"/>
</dbReference>
<evidence type="ECO:0000256" key="1">
    <source>
        <dbReference type="ARBA" id="ARBA00004196"/>
    </source>
</evidence>
<comment type="caution">
    <text evidence="5">The sequence shown here is derived from an EMBL/GenBank/DDBJ whole genome shotgun (WGS) entry which is preliminary data.</text>
</comment>
<dbReference type="Pfam" id="PF25885">
    <property type="entry name" value="HH_EMRA"/>
    <property type="match status" value="1"/>
</dbReference>
<dbReference type="PANTHER" id="PTHR30386:SF19">
    <property type="entry name" value="MULTIDRUG EXPORT PROTEIN EMRA-RELATED"/>
    <property type="match status" value="1"/>
</dbReference>
<feature type="transmembrane region" description="Helical" evidence="2">
    <location>
        <begin position="21"/>
        <end position="41"/>
    </location>
</feature>
<feature type="domain" description="Multidrug export protein EmrA/FarA alpha-helical hairpin" evidence="3">
    <location>
        <begin position="93"/>
        <end position="213"/>
    </location>
</feature>
<evidence type="ECO:0000313" key="6">
    <source>
        <dbReference type="Proteomes" id="UP001279681"/>
    </source>
</evidence>
<reference evidence="6" key="1">
    <citation type="submission" date="2023-07" db="EMBL/GenBank/DDBJ databases">
        <authorList>
            <person name="Colorado M.A."/>
            <person name="Villamil L.M."/>
            <person name="Melo J.F."/>
            <person name="Rodriguez J.A."/>
            <person name="Ruiz R.Y."/>
        </authorList>
    </citation>
    <scope>NUCLEOTIDE SEQUENCE [LARGE SCALE GENOMIC DNA]</scope>
    <source>
        <strain evidence="6">C33</strain>
    </source>
</reference>
<dbReference type="EMBL" id="JAVIKH010000001">
    <property type="protein sequence ID" value="MDX8335179.1"/>
    <property type="molecule type" value="Genomic_DNA"/>
</dbReference>
<name>A0ABU4W7G7_9FUSO</name>
<dbReference type="InterPro" id="IPR058634">
    <property type="entry name" value="AaeA-lik-b-barrel"/>
</dbReference>
<keyword evidence="2" id="KW-1133">Transmembrane helix</keyword>
<gene>
    <name evidence="5" type="ORF">RFV38_01505</name>
</gene>
<dbReference type="SUPFAM" id="SSF111369">
    <property type="entry name" value="HlyD-like secretion proteins"/>
    <property type="match status" value="1"/>
</dbReference>
<keyword evidence="6" id="KW-1185">Reference proteome</keyword>
<comment type="subcellular location">
    <subcellularLocation>
        <location evidence="1">Cell envelope</location>
    </subcellularLocation>
</comment>
<dbReference type="RefSeq" id="WP_320312588.1">
    <property type="nucleotide sequence ID" value="NZ_JAVIKH010000001.1"/>
</dbReference>
<dbReference type="Proteomes" id="UP001279681">
    <property type="component" value="Unassembled WGS sequence"/>
</dbReference>
<evidence type="ECO:0000256" key="2">
    <source>
        <dbReference type="SAM" id="Phobius"/>
    </source>
</evidence>
<evidence type="ECO:0000259" key="3">
    <source>
        <dbReference type="Pfam" id="PF25885"/>
    </source>
</evidence>
<dbReference type="Gene3D" id="2.40.30.170">
    <property type="match status" value="1"/>
</dbReference>
<evidence type="ECO:0000259" key="4">
    <source>
        <dbReference type="Pfam" id="PF25963"/>
    </source>
</evidence>
<sequence>MENKTVTKDTTKNRNEAKKKMGIFLLIIIVIGILYMIYYILFARGYEETENAYIHGNQVAITTQVNGVINEINVEDTQKIEVGKPVINLDTIDYEISLKNAEIKLADAVRNYYILQNSVKLNEDNTSIAKASLELTNKTLKRQTISSDAGITSKENFDTTNFKYINSKNSYQQSLTNLENSKIQAFSSDIYSHPTVAGAIENLKNAYYNLEKTKIFSPISGVIAQKQVELGQQVKAGQTLFTVVDLNKTWVNANFKETQLGDIKPGNSVEITSDLNGKTYKGVVSGISAGSGSAFALIPTQNATGNWIKIVQRVPVRIDFDRDSLEKNGILPIGTSLTVKVNTKENVEIPNQFKEQKSELYKINENNLNMIIEKIIKDNSF</sequence>
<accession>A0ABU4W7G7</accession>
<keyword evidence="2" id="KW-0472">Membrane</keyword>
<proteinExistence type="predicted"/>
<protein>
    <submittedName>
        <fullName evidence="5">HlyD family secretion protein</fullName>
    </submittedName>
</protein>
<dbReference type="InterPro" id="IPR058633">
    <property type="entry name" value="EmrA/FarA_HH"/>
</dbReference>
<evidence type="ECO:0000313" key="5">
    <source>
        <dbReference type="EMBL" id="MDX8335179.1"/>
    </source>
</evidence>
<feature type="domain" description="p-hydroxybenzoic acid efflux pump subunit AaeA-like beta-barrel" evidence="4">
    <location>
        <begin position="250"/>
        <end position="341"/>
    </location>
</feature>
<keyword evidence="2" id="KW-0812">Transmembrane</keyword>
<dbReference type="InterPro" id="IPR050739">
    <property type="entry name" value="MFP"/>
</dbReference>